<evidence type="ECO:0000256" key="6">
    <source>
        <dbReference type="RuleBase" id="RU003653"/>
    </source>
</evidence>
<dbReference type="OMA" id="LMHEGAT"/>
<proteinExistence type="inferred from homology"/>
<dbReference type="EMBL" id="LXFE01000733">
    <property type="protein sequence ID" value="OLL24567.1"/>
    <property type="molecule type" value="Genomic_DNA"/>
</dbReference>
<feature type="domain" description="Peptidase M24" evidence="7">
    <location>
        <begin position="62"/>
        <end position="259"/>
    </location>
</feature>
<dbReference type="SUPFAM" id="SSF55920">
    <property type="entry name" value="Creatinase/aminopeptidase"/>
    <property type="match status" value="1"/>
</dbReference>
<dbReference type="Gene3D" id="3.90.230.10">
    <property type="entry name" value="Creatinase/methionine aminopeptidase superfamily"/>
    <property type="match status" value="1"/>
</dbReference>
<dbReference type="OrthoDB" id="3209743at2759"/>
<evidence type="ECO:0000256" key="4">
    <source>
        <dbReference type="ARBA" id="ARBA00022723"/>
    </source>
</evidence>
<dbReference type="InterPro" id="IPR002467">
    <property type="entry name" value="Pept_M24A_MAP1"/>
</dbReference>
<evidence type="ECO:0000259" key="7">
    <source>
        <dbReference type="Pfam" id="PF00557"/>
    </source>
</evidence>
<evidence type="ECO:0000256" key="1">
    <source>
        <dbReference type="ARBA" id="ARBA00022438"/>
    </source>
</evidence>
<keyword evidence="3 6" id="KW-0645">Protease</keyword>
<dbReference type="Pfam" id="PF00557">
    <property type="entry name" value="Peptidase_M24"/>
    <property type="match status" value="1"/>
</dbReference>
<keyword evidence="1 6" id="KW-0031">Aminopeptidase</keyword>
<protein>
    <recommendedName>
        <fullName evidence="6">Methionine aminopeptidase</fullName>
        <ecNumber evidence="6">3.4.11.18</ecNumber>
    </recommendedName>
</protein>
<dbReference type="InterPro" id="IPR036005">
    <property type="entry name" value="Creatinase/aminopeptidase-like"/>
</dbReference>
<comment type="similarity">
    <text evidence="6">Belongs to the peptidase M24A family.</text>
</comment>
<dbReference type="PANTHER" id="PTHR43330:SF8">
    <property type="entry name" value="METHIONINE AMINOPEPTIDASE 1D, MITOCHONDRIAL"/>
    <property type="match status" value="1"/>
</dbReference>
<keyword evidence="5" id="KW-0378">Hydrolase</keyword>
<dbReference type="AlphaFoldDB" id="A0A1U7LPI9"/>
<evidence type="ECO:0000313" key="9">
    <source>
        <dbReference type="Proteomes" id="UP000186594"/>
    </source>
</evidence>
<dbReference type="GO" id="GO:0004239">
    <property type="term" value="F:initiator methionyl aminopeptidase activity"/>
    <property type="evidence" value="ECO:0007669"/>
    <property type="project" value="UniProtKB-EC"/>
</dbReference>
<reference evidence="8 9" key="1">
    <citation type="submission" date="2016-04" db="EMBL/GenBank/DDBJ databases">
        <title>Evolutionary innovation and constraint leading to complex multicellularity in the Ascomycota.</title>
        <authorList>
            <person name="Cisse O."/>
            <person name="Nguyen A."/>
            <person name="Hewitt D.A."/>
            <person name="Jedd G."/>
            <person name="Stajich J.E."/>
        </authorList>
    </citation>
    <scope>NUCLEOTIDE SEQUENCE [LARGE SCALE GENOMIC DNA]</scope>
    <source>
        <strain evidence="8 9">DAH-3</strain>
    </source>
</reference>
<dbReference type="GO" id="GO:0046872">
    <property type="term" value="F:metal ion binding"/>
    <property type="evidence" value="ECO:0007669"/>
    <property type="project" value="UniProtKB-KW"/>
</dbReference>
<keyword evidence="9" id="KW-1185">Reference proteome</keyword>
<comment type="caution">
    <text evidence="8">The sequence shown here is derived from an EMBL/GenBank/DDBJ whole genome shotgun (WGS) entry which is preliminary data.</text>
</comment>
<dbReference type="InterPro" id="IPR001714">
    <property type="entry name" value="Pept_M24_MAP"/>
</dbReference>
<dbReference type="PRINTS" id="PR00599">
    <property type="entry name" value="MAPEPTIDASE"/>
</dbReference>
<dbReference type="Proteomes" id="UP000186594">
    <property type="component" value="Unassembled WGS sequence"/>
</dbReference>
<dbReference type="GO" id="GO:0006508">
    <property type="term" value="P:proteolysis"/>
    <property type="evidence" value="ECO:0007669"/>
    <property type="project" value="UniProtKB-KW"/>
</dbReference>
<dbReference type="NCBIfam" id="TIGR00500">
    <property type="entry name" value="met_pdase_I"/>
    <property type="match status" value="1"/>
</dbReference>
<dbReference type="STRING" id="1198029.A0A1U7LPI9"/>
<keyword evidence="4 6" id="KW-0479">Metal-binding</keyword>
<evidence type="ECO:0000313" key="8">
    <source>
        <dbReference type="EMBL" id="OLL24567.1"/>
    </source>
</evidence>
<keyword evidence="2" id="KW-0963">Cytoplasm</keyword>
<evidence type="ECO:0000256" key="3">
    <source>
        <dbReference type="ARBA" id="ARBA00022670"/>
    </source>
</evidence>
<evidence type="ECO:0000256" key="2">
    <source>
        <dbReference type="ARBA" id="ARBA00022490"/>
    </source>
</evidence>
<dbReference type="GO" id="GO:0070006">
    <property type="term" value="F:metalloaminopeptidase activity"/>
    <property type="evidence" value="ECO:0007669"/>
    <property type="project" value="InterPro"/>
</dbReference>
<organism evidence="8 9">
    <name type="scientific">Neolecta irregularis (strain DAH-3)</name>
    <dbReference type="NCBI Taxonomy" id="1198029"/>
    <lineage>
        <taxon>Eukaryota</taxon>
        <taxon>Fungi</taxon>
        <taxon>Dikarya</taxon>
        <taxon>Ascomycota</taxon>
        <taxon>Taphrinomycotina</taxon>
        <taxon>Neolectales</taxon>
        <taxon>Neolectaceae</taxon>
        <taxon>Neolecta</taxon>
    </lineage>
</organism>
<comment type="cofactor">
    <cofactor evidence="6">
        <name>Co(2+)</name>
        <dbReference type="ChEBI" id="CHEBI:48828"/>
    </cofactor>
    <cofactor evidence="6">
        <name>Zn(2+)</name>
        <dbReference type="ChEBI" id="CHEBI:29105"/>
    </cofactor>
    <cofactor evidence="6">
        <name>Mn(2+)</name>
        <dbReference type="ChEBI" id="CHEBI:29035"/>
    </cofactor>
    <cofactor evidence="6">
        <name>Fe(2+)</name>
        <dbReference type="ChEBI" id="CHEBI:29033"/>
    </cofactor>
    <text evidence="6">Binds 2 divalent metal cations per subunit. Has a high-affinity and a low affinity metal-binding site. The true nature of the physiological cofactor is under debate. The enzyme is active with cobalt, zinc, manganese or divalent iron ions.</text>
</comment>
<dbReference type="PANTHER" id="PTHR43330">
    <property type="entry name" value="METHIONINE AMINOPEPTIDASE"/>
    <property type="match status" value="1"/>
</dbReference>
<evidence type="ECO:0000256" key="5">
    <source>
        <dbReference type="ARBA" id="ARBA00022801"/>
    </source>
</evidence>
<comment type="function">
    <text evidence="6">Cotranslationally removes the N-terminal methionine from nascent proteins. The N-terminal methionine is often cleaved when the second residue in the primary sequence is small and uncharged (Met-Ala-, Cys, Gly, Pro, Ser, Thr, or Val).</text>
</comment>
<sequence>MRPWLRDPLYRRIAPKSLRPLPRPASFFPARIRQPHYVRLQGSSPWRPGIRDIRENQAAVDSLRYTGALAAACLAHAASLLAPGVTTQAVEQQVRRWAERRNVYPSPLGYNGFPAALCTSINNVVAHGIPDETALVNGDIVNLDITLYGSDPAADTAVHADTSATFSVGQCSPHSARLMAAAERALAGAIRVCGPGVPYREIGRAVDKVASDAGFETLPELCGHGIGEEFHQFPVVAHTFEPDNQETMQPGHVFTIEPQGPRCNPPSDVVGVL</sequence>
<comment type="catalytic activity">
    <reaction evidence="6">
        <text>Release of N-terminal amino acids, preferentially methionine, from peptides and arylamides.</text>
        <dbReference type="EC" id="3.4.11.18"/>
    </reaction>
</comment>
<dbReference type="InterPro" id="IPR000994">
    <property type="entry name" value="Pept_M24"/>
</dbReference>
<gene>
    <name evidence="8" type="ORF">NEOLI_002565</name>
</gene>
<name>A0A1U7LPI9_NEOID</name>
<accession>A0A1U7LPI9</accession>
<dbReference type="EC" id="3.4.11.18" evidence="6"/>